<dbReference type="VEuPathDB" id="FungiDB:PSHT_05989"/>
<comment type="caution">
    <text evidence="1">The sequence shown here is derived from an EMBL/GenBank/DDBJ whole genome shotgun (WGS) entry which is preliminary data.</text>
</comment>
<dbReference type="InterPro" id="IPR034444">
    <property type="entry name" value="Nuo17.8"/>
</dbReference>
<evidence type="ECO:0000313" key="1">
    <source>
        <dbReference type="EMBL" id="POW17747.1"/>
    </source>
</evidence>
<dbReference type="GO" id="GO:0005739">
    <property type="term" value="C:mitochondrion"/>
    <property type="evidence" value="ECO:0007669"/>
    <property type="project" value="InterPro"/>
</dbReference>
<name>A0A2S4W7U0_9BASI</name>
<protein>
    <submittedName>
        <fullName evidence="1">Uncharacterized protein</fullName>
    </submittedName>
</protein>
<dbReference type="EMBL" id="PKSL01000002">
    <property type="protein sequence ID" value="POW17747.1"/>
    <property type="molecule type" value="Genomic_DNA"/>
</dbReference>
<dbReference type="PANTHER" id="PTHR42100">
    <property type="entry name" value="OXIDOREDUCTASE 178 KDA SUBUNIT, PUTATIVE (AFU_ORTHOLOGUE AFUA_8G04320)-RELATED"/>
    <property type="match status" value="1"/>
</dbReference>
<dbReference type="VEuPathDB" id="FungiDB:PSTT_00401"/>
<dbReference type="Proteomes" id="UP000239156">
    <property type="component" value="Unassembled WGS sequence"/>
</dbReference>
<sequence>MSRSISRVSALIKHHRSATGKTASILNKSIPSKRLKSCCQSCTLWTGVRSTRRCVNSFKAKVHLTSSFPISLRLGFFGEFWGSPTSPEQTACITTCANNMPLVRKSVGMGNSLFVATGAGIVGLALYHAYVPSSAEDEESILTRYGPPSTLLEPHSLCHLAQLFPRDTEAVKKTEAHNMAVVFDASDKAFFKASVERPTIRRLANAGNFGIASPYGVVPGTSTDFSDLVIKSPRDDLRRPEDVKLSHPKSN</sequence>
<proteinExistence type="predicted"/>
<evidence type="ECO:0000313" key="2">
    <source>
        <dbReference type="Proteomes" id="UP000239156"/>
    </source>
</evidence>
<reference evidence="1" key="1">
    <citation type="submission" date="2017-12" db="EMBL/GenBank/DDBJ databases">
        <title>Gene loss provides genomic basis for host adaptation in cereal stripe rust fungi.</title>
        <authorList>
            <person name="Xia C."/>
        </authorList>
    </citation>
    <scope>NUCLEOTIDE SEQUENCE [LARGE SCALE GENOMIC DNA]</scope>
    <source>
        <strain evidence="1">93-210</strain>
    </source>
</reference>
<gene>
    <name evidence="1" type="ORF">PSTT_00401</name>
</gene>
<keyword evidence="2" id="KW-1185">Reference proteome</keyword>
<dbReference type="AlphaFoldDB" id="A0A2S4W7U0"/>
<accession>A0A2S4W7U0</accession>
<dbReference type="PANTHER" id="PTHR42100:SF1">
    <property type="entry name" value="OXIDOREDUCTASE 178 KDA SUBUNIT, PUTATIVE (AFU_ORTHOLOGUE AFUA_8G04320)-RELATED"/>
    <property type="match status" value="1"/>
</dbReference>
<organism evidence="1 2">
    <name type="scientific">Puccinia striiformis</name>
    <dbReference type="NCBI Taxonomy" id="27350"/>
    <lineage>
        <taxon>Eukaryota</taxon>
        <taxon>Fungi</taxon>
        <taxon>Dikarya</taxon>
        <taxon>Basidiomycota</taxon>
        <taxon>Pucciniomycotina</taxon>
        <taxon>Pucciniomycetes</taxon>
        <taxon>Pucciniales</taxon>
        <taxon>Pucciniaceae</taxon>
        <taxon>Puccinia</taxon>
    </lineage>
</organism>